<gene>
    <name evidence="5" type="ORF">EV700_2344</name>
</gene>
<keyword evidence="6" id="KW-1185">Reference proteome</keyword>
<dbReference type="CDD" id="cd07389">
    <property type="entry name" value="MPP_PhoD"/>
    <property type="match status" value="1"/>
</dbReference>
<comment type="caution">
    <text evidence="5">The sequence shown here is derived from an EMBL/GenBank/DDBJ whole genome shotgun (WGS) entry which is preliminary data.</text>
</comment>
<feature type="domain" description="PhoD-like phosphatase metallophosphatase" evidence="3">
    <location>
        <begin position="168"/>
        <end position="626"/>
    </location>
</feature>
<dbReference type="Pfam" id="PF16655">
    <property type="entry name" value="PhoD_N"/>
    <property type="match status" value="1"/>
</dbReference>
<dbReference type="InterPro" id="IPR018946">
    <property type="entry name" value="PhoD-like_MPP"/>
</dbReference>
<organism evidence="5 6">
    <name type="scientific">Fluviicoccus keumensis</name>
    <dbReference type="NCBI Taxonomy" id="1435465"/>
    <lineage>
        <taxon>Bacteria</taxon>
        <taxon>Pseudomonadati</taxon>
        <taxon>Pseudomonadota</taxon>
        <taxon>Gammaproteobacteria</taxon>
        <taxon>Moraxellales</taxon>
        <taxon>Moraxellaceae</taxon>
        <taxon>Fluviicoccus</taxon>
    </lineage>
</organism>
<dbReference type="Gene3D" id="2.60.40.380">
    <property type="entry name" value="Purple acid phosphatase-like, N-terminal"/>
    <property type="match status" value="1"/>
</dbReference>
<dbReference type="GO" id="GO:0046872">
    <property type="term" value="F:metal ion binding"/>
    <property type="evidence" value="ECO:0007669"/>
    <property type="project" value="InterPro"/>
</dbReference>
<evidence type="ECO:0000313" key="6">
    <source>
        <dbReference type="Proteomes" id="UP000292423"/>
    </source>
</evidence>
<feature type="domain" description="Phospholipase D N-terminal" evidence="4">
    <location>
        <begin position="56"/>
        <end position="155"/>
    </location>
</feature>
<dbReference type="InterPro" id="IPR032093">
    <property type="entry name" value="PhoD_N"/>
</dbReference>
<evidence type="ECO:0000259" key="3">
    <source>
        <dbReference type="Pfam" id="PF09423"/>
    </source>
</evidence>
<dbReference type="InterPro" id="IPR038607">
    <property type="entry name" value="PhoD-like_sf"/>
</dbReference>
<dbReference type="RefSeq" id="WP_165391450.1">
    <property type="nucleotide sequence ID" value="NZ_SHKX01000013.1"/>
</dbReference>
<evidence type="ECO:0000259" key="4">
    <source>
        <dbReference type="Pfam" id="PF16655"/>
    </source>
</evidence>
<dbReference type="PANTHER" id="PTHR43606:SF2">
    <property type="entry name" value="ALKALINE PHOSPHATASE FAMILY PROTEIN (AFU_ORTHOLOGUE AFUA_5G03860)"/>
    <property type="match status" value="1"/>
</dbReference>
<keyword evidence="1" id="KW-0732">Signal</keyword>
<dbReference type="Proteomes" id="UP000292423">
    <property type="component" value="Unassembled WGS sequence"/>
</dbReference>
<evidence type="ECO:0000256" key="2">
    <source>
        <dbReference type="SAM" id="MobiDB-lite"/>
    </source>
</evidence>
<dbReference type="Pfam" id="PF09423">
    <property type="entry name" value="PhoD"/>
    <property type="match status" value="1"/>
</dbReference>
<dbReference type="PANTHER" id="PTHR43606">
    <property type="entry name" value="PHOSPHATASE, PUTATIVE (AFU_ORTHOLOGUE AFUA_6G08710)-RELATED"/>
    <property type="match status" value="1"/>
</dbReference>
<dbReference type="InterPro" id="IPR008963">
    <property type="entry name" value="Purple_acid_Pase-like_N"/>
</dbReference>
<dbReference type="InterPro" id="IPR029052">
    <property type="entry name" value="Metallo-depent_PP-like"/>
</dbReference>
<dbReference type="InterPro" id="IPR052900">
    <property type="entry name" value="Phospholipid_Metab_Enz"/>
</dbReference>
<dbReference type="AlphaFoldDB" id="A0A4Q7YNH2"/>
<protein>
    <submittedName>
        <fullName evidence="5">Alkaline phosphatase D</fullName>
    </submittedName>
</protein>
<dbReference type="GO" id="GO:0003993">
    <property type="term" value="F:acid phosphatase activity"/>
    <property type="evidence" value="ECO:0007669"/>
    <property type="project" value="InterPro"/>
</dbReference>
<reference evidence="5 6" key="1">
    <citation type="submission" date="2019-02" db="EMBL/GenBank/DDBJ databases">
        <title>Genomic Encyclopedia of Type Strains, Phase IV (KMG-IV): sequencing the most valuable type-strain genomes for metagenomic binning, comparative biology and taxonomic classification.</title>
        <authorList>
            <person name="Goeker M."/>
        </authorList>
    </citation>
    <scope>NUCLEOTIDE SEQUENCE [LARGE SCALE GENOMIC DNA]</scope>
    <source>
        <strain evidence="5 6">DSM 105135</strain>
    </source>
</reference>
<dbReference type="EMBL" id="SHKX01000013">
    <property type="protein sequence ID" value="RZU38413.1"/>
    <property type="molecule type" value="Genomic_DNA"/>
</dbReference>
<feature type="region of interest" description="Disordered" evidence="2">
    <location>
        <begin position="29"/>
        <end position="60"/>
    </location>
</feature>
<name>A0A4Q7YNH2_9GAMM</name>
<evidence type="ECO:0000313" key="5">
    <source>
        <dbReference type="EMBL" id="RZU38413.1"/>
    </source>
</evidence>
<proteinExistence type="predicted"/>
<dbReference type="SUPFAM" id="SSF49363">
    <property type="entry name" value="Purple acid phosphatase, N-terminal domain"/>
    <property type="match status" value="1"/>
</dbReference>
<evidence type="ECO:0000256" key="1">
    <source>
        <dbReference type="ARBA" id="ARBA00022729"/>
    </source>
</evidence>
<accession>A0A4Q7YNH2</accession>
<sequence length="833" mass="89094">MKRRDLLKNMGFLTTSVAVFGLPGCGGSSNDPAPAPAPSGDPLSRPGTTGSHKFPQGVMSADPKPDSIILWTRVVMAAADDVAQVGSGEANIAVTLEISASTDFTTLLIPAIALSAQAAHDNSLRHKLTGLNPATTYFYRFKAGTGVSRIGRFKTAPAAAASPAELNFAFVSCQDWSVNHWVGLNALMQQDIDFLVHLGDYIYEAAGDSYQSESPESSHTKLMLPSQTLKPGSTTAHVATTLEDYRYLYKRYRTDSRLQELHARCAIIAIWDDHEFSDDCWQNNETYDNGSVTLVNGVLPVSNEQLGAPSTSAATDTRQTTRRRAANRAWFEFMPADVPDLDESVASNFATVKIYRDLQFGTLAHFVMTDERLYRADHVLPEATPNPASGQPLGSIGARYFVPEPTFLQVQGGKMMAALQAGADAANAAGNTPVENYLKGILGKLQMDPSGSTLTAAEAGTLYDDGLALVSVMGKTQRDWWKTKMATSPSTWKFWGNEVSLLRMALNLNALPAIVAQANALAAAGSSTLKNLLNTYLVNADQWDGYAAERTALTGFLKGAGVKNVVAITGDIHAFYAGEVPANYGAYTEGDSALVDLVTAGISSSSFWSYLAGVVGSFEDEVKAVLEARKADPLGYVNTLETSTNPFRALRPLVYSSGNMLLYQGVRTEVVKQLTTLLPTGSLDVGTPAGQIAFATLSPKQQNDINRFAFEEYLKRATAAGYTPVNTLNETLAGNMGQTLQAMAAAAGLTIPNPYTGGAGAPPVQNPWIKYVQTSTQGFATVKVTPTQVVTKFHHTMPMVVSGGTRTPPKTEEVVTLVKTVTVNKDSTALTVS</sequence>
<dbReference type="SUPFAM" id="SSF56300">
    <property type="entry name" value="Metallo-dependent phosphatases"/>
    <property type="match status" value="1"/>
</dbReference>
<dbReference type="Gene3D" id="3.60.21.70">
    <property type="entry name" value="PhoD-like phosphatase"/>
    <property type="match status" value="1"/>
</dbReference>